<dbReference type="SMART" id="SM00421">
    <property type="entry name" value="HTH_LUXR"/>
    <property type="match status" value="1"/>
</dbReference>
<dbReference type="Gene3D" id="3.40.50.2300">
    <property type="match status" value="1"/>
</dbReference>
<accession>A0A1X1CSI8</accession>
<dbReference type="EMBL" id="MLFR01000025">
    <property type="protein sequence ID" value="ORM67358.1"/>
    <property type="molecule type" value="Genomic_DNA"/>
</dbReference>
<dbReference type="GO" id="GO:0006355">
    <property type="term" value="P:regulation of DNA-templated transcription"/>
    <property type="evidence" value="ECO:0007669"/>
    <property type="project" value="InterPro"/>
</dbReference>
<gene>
    <name evidence="3" type="ORF">HA51_19810</name>
</gene>
<dbReference type="GO" id="GO:0003677">
    <property type="term" value="F:DNA binding"/>
    <property type="evidence" value="ECO:0007669"/>
    <property type="project" value="UniProtKB-KW"/>
</dbReference>
<feature type="domain" description="HTH luxR-type" evidence="2">
    <location>
        <begin position="127"/>
        <end position="192"/>
    </location>
</feature>
<dbReference type="InterPro" id="IPR000792">
    <property type="entry name" value="Tscrpt_reg_LuxR_C"/>
</dbReference>
<comment type="caution">
    <text evidence="3">The sequence shown here is derived from an EMBL/GenBank/DDBJ whole genome shotgun (WGS) entry which is preliminary data.</text>
</comment>
<evidence type="ECO:0000313" key="4">
    <source>
        <dbReference type="Proteomes" id="UP000193558"/>
    </source>
</evidence>
<dbReference type="PROSITE" id="PS50043">
    <property type="entry name" value="HTH_LUXR_2"/>
    <property type="match status" value="1"/>
</dbReference>
<proteinExistence type="predicted"/>
<dbReference type="AlphaFoldDB" id="A0A1X1CSI8"/>
<dbReference type="RefSeq" id="WP_158087382.1">
    <property type="nucleotide sequence ID" value="NZ_MLFR01000025.1"/>
</dbReference>
<name>A0A1X1CSI8_9GAMM</name>
<evidence type="ECO:0000256" key="1">
    <source>
        <dbReference type="ARBA" id="ARBA00023125"/>
    </source>
</evidence>
<organism evidence="3 4">
    <name type="scientific">Pantoea rwandensis</name>
    <dbReference type="NCBI Taxonomy" id="1076550"/>
    <lineage>
        <taxon>Bacteria</taxon>
        <taxon>Pseudomonadati</taxon>
        <taxon>Pseudomonadota</taxon>
        <taxon>Gammaproteobacteria</taxon>
        <taxon>Enterobacterales</taxon>
        <taxon>Erwiniaceae</taxon>
        <taxon>Pantoea</taxon>
    </lineage>
</organism>
<dbReference type="InterPro" id="IPR016032">
    <property type="entry name" value="Sig_transdc_resp-reg_C-effctor"/>
</dbReference>
<evidence type="ECO:0000259" key="2">
    <source>
        <dbReference type="PROSITE" id="PS50043"/>
    </source>
</evidence>
<protein>
    <recommendedName>
        <fullName evidence="2">HTH luxR-type domain-containing protein</fullName>
    </recommendedName>
</protein>
<dbReference type="SUPFAM" id="SSF46894">
    <property type="entry name" value="C-terminal effector domain of the bipartite response regulators"/>
    <property type="match status" value="1"/>
</dbReference>
<dbReference type="SUPFAM" id="SSF52172">
    <property type="entry name" value="CheY-like"/>
    <property type="match status" value="1"/>
</dbReference>
<dbReference type="Proteomes" id="UP000193558">
    <property type="component" value="Unassembled WGS sequence"/>
</dbReference>
<dbReference type="OrthoDB" id="6638346at2"/>
<reference evidence="3 4" key="1">
    <citation type="journal article" date="2017" name="Antonie Van Leeuwenhoek">
        <title>Phylogenomic resolution of the bacterial genus Pantoea and its relationship with Erwinia and Tatumella.</title>
        <authorList>
            <person name="Palmer M."/>
            <person name="Steenkamp E.T."/>
            <person name="Coetzee M.P."/>
            <person name="Chan W.Y."/>
            <person name="van Zyl E."/>
            <person name="De Maayer P."/>
            <person name="Coutinho T.A."/>
            <person name="Blom J."/>
            <person name="Smits T.H."/>
            <person name="Duffy B."/>
            <person name="Venter S.N."/>
        </authorList>
    </citation>
    <scope>NUCLEOTIDE SEQUENCE [LARGE SCALE GENOMIC DNA]</scope>
    <source>
        <strain evidence="3 4">LMG 26275</strain>
    </source>
</reference>
<dbReference type="InterPro" id="IPR011006">
    <property type="entry name" value="CheY-like_superfamily"/>
</dbReference>
<evidence type="ECO:0000313" key="3">
    <source>
        <dbReference type="EMBL" id="ORM67358.1"/>
    </source>
</evidence>
<sequence>MNILSIDADNWVAQGLSALLNSQHDQVLTCISIGNAKRVLPYQHVDILVVELKTEEDNIETTHEFLRLTQTLYPHMRIVVFTEITDTALLNFFVNTLSLIAILKKTSSIENIKQIFSLPMESVGKVPMRSAASLSPQEFKMLKWFSQYSSQHEIAFKLRLNNKTISHYKRSIYTKLYCKNNVHFHDCLKRYGFNSMN</sequence>
<dbReference type="Pfam" id="PF00196">
    <property type="entry name" value="GerE"/>
    <property type="match status" value="1"/>
</dbReference>
<keyword evidence="1" id="KW-0238">DNA-binding</keyword>